<dbReference type="AlphaFoldDB" id="A0A0N0PAE4"/>
<dbReference type="EMBL" id="KQ458577">
    <property type="protein sequence ID" value="KPJ05678.1"/>
    <property type="molecule type" value="Genomic_DNA"/>
</dbReference>
<proteinExistence type="predicted"/>
<evidence type="ECO:0000313" key="1">
    <source>
        <dbReference type="EMBL" id="KPJ05678.1"/>
    </source>
</evidence>
<evidence type="ECO:0000313" key="2">
    <source>
        <dbReference type="Proteomes" id="UP000053268"/>
    </source>
</evidence>
<name>A0A0N0PAE4_PAPXU</name>
<dbReference type="Proteomes" id="UP000053268">
    <property type="component" value="Unassembled WGS sequence"/>
</dbReference>
<protein>
    <submittedName>
        <fullName evidence="1">Uncharacterized protein</fullName>
    </submittedName>
</protein>
<accession>A0A0N0PAE4</accession>
<gene>
    <name evidence="1" type="ORF">RR46_00407</name>
</gene>
<reference evidence="1 2" key="1">
    <citation type="journal article" date="2015" name="Nat. Commun.">
        <title>Outbred genome sequencing and CRISPR/Cas9 gene editing in butterflies.</title>
        <authorList>
            <person name="Li X."/>
            <person name="Fan D."/>
            <person name="Zhang W."/>
            <person name="Liu G."/>
            <person name="Zhang L."/>
            <person name="Zhao L."/>
            <person name="Fang X."/>
            <person name="Chen L."/>
            <person name="Dong Y."/>
            <person name="Chen Y."/>
            <person name="Ding Y."/>
            <person name="Zhao R."/>
            <person name="Feng M."/>
            <person name="Zhu Y."/>
            <person name="Feng Y."/>
            <person name="Jiang X."/>
            <person name="Zhu D."/>
            <person name="Xiang H."/>
            <person name="Feng X."/>
            <person name="Li S."/>
            <person name="Wang J."/>
            <person name="Zhang G."/>
            <person name="Kronforst M.R."/>
            <person name="Wang W."/>
        </authorList>
    </citation>
    <scope>NUCLEOTIDE SEQUENCE [LARGE SCALE GENOMIC DNA]</scope>
    <source>
        <strain evidence="1">Ya'a_city_454_Px</strain>
        <tissue evidence="1">Whole body</tissue>
    </source>
</reference>
<sequence>MAPAVDLWTGSTRRYVIKQNITQQMLHYGRRKYIEKYSCDEKMLTDGVDGPWGRKVLEWRPRTGRRSVGRPPSVGRKARWTDDLVKVAGVRWMRAAPDLPLWQSMGEAYVQQWTN</sequence>
<organism evidence="1 2">
    <name type="scientific">Papilio xuthus</name>
    <name type="common">Asian swallowtail butterfly</name>
    <dbReference type="NCBI Taxonomy" id="66420"/>
    <lineage>
        <taxon>Eukaryota</taxon>
        <taxon>Metazoa</taxon>
        <taxon>Ecdysozoa</taxon>
        <taxon>Arthropoda</taxon>
        <taxon>Hexapoda</taxon>
        <taxon>Insecta</taxon>
        <taxon>Pterygota</taxon>
        <taxon>Neoptera</taxon>
        <taxon>Endopterygota</taxon>
        <taxon>Lepidoptera</taxon>
        <taxon>Glossata</taxon>
        <taxon>Ditrysia</taxon>
        <taxon>Papilionoidea</taxon>
        <taxon>Papilionidae</taxon>
        <taxon>Papilioninae</taxon>
        <taxon>Papilio</taxon>
    </lineage>
</organism>
<keyword evidence="2" id="KW-1185">Reference proteome</keyword>